<accession>A0A8J7ULE0</accession>
<gene>
    <name evidence="1" type="ORF">J5Y06_18470</name>
</gene>
<name>A0A8J7ULE0_9HYPH</name>
<comment type="caution">
    <text evidence="1">The sequence shown here is derived from an EMBL/GenBank/DDBJ whole genome shotgun (WGS) entry which is preliminary data.</text>
</comment>
<proteinExistence type="predicted"/>
<reference evidence="1" key="1">
    <citation type="submission" date="2021-03" db="EMBL/GenBank/DDBJ databases">
        <title>Genome sequencing and assembly of Tianweitania sediminis.</title>
        <authorList>
            <person name="Chhetri G."/>
        </authorList>
    </citation>
    <scope>NUCLEOTIDE SEQUENCE</scope>
    <source>
        <strain evidence="1">Z8</strain>
    </source>
</reference>
<organism evidence="1 2">
    <name type="scientific">Tianweitania sediminis</name>
    <dbReference type="NCBI Taxonomy" id="1502156"/>
    <lineage>
        <taxon>Bacteria</taxon>
        <taxon>Pseudomonadati</taxon>
        <taxon>Pseudomonadota</taxon>
        <taxon>Alphaproteobacteria</taxon>
        <taxon>Hyphomicrobiales</taxon>
        <taxon>Phyllobacteriaceae</taxon>
        <taxon>Tianweitania</taxon>
    </lineage>
</organism>
<evidence type="ECO:0000313" key="2">
    <source>
        <dbReference type="Proteomes" id="UP000666240"/>
    </source>
</evidence>
<sequence length="107" mass="11080">MDIILTGWETNTADFAAAIAEFEAALPGFWWSVGQCSVGAHASCAVDGNGSQAALLVGVKAGEPLDDGFHCDTHGGSPAEALRDVMRQAVAYLAGERPEDTEGQADD</sequence>
<dbReference type="AlphaFoldDB" id="A0A8J7ULE0"/>
<dbReference type="RefSeq" id="WP_209336659.1">
    <property type="nucleotide sequence ID" value="NZ_JAGIYY010000008.1"/>
</dbReference>
<evidence type="ECO:0000313" key="1">
    <source>
        <dbReference type="EMBL" id="MBP0440639.1"/>
    </source>
</evidence>
<dbReference type="Proteomes" id="UP000666240">
    <property type="component" value="Unassembled WGS sequence"/>
</dbReference>
<protein>
    <submittedName>
        <fullName evidence="1">Uncharacterized protein</fullName>
    </submittedName>
</protein>
<dbReference type="EMBL" id="JAGIYY010000008">
    <property type="protein sequence ID" value="MBP0440639.1"/>
    <property type="molecule type" value="Genomic_DNA"/>
</dbReference>
<keyword evidence="2" id="KW-1185">Reference proteome</keyword>